<evidence type="ECO:0000256" key="1">
    <source>
        <dbReference type="ARBA" id="ARBA00022679"/>
    </source>
</evidence>
<dbReference type="InterPro" id="IPR011009">
    <property type="entry name" value="Kinase-like_dom_sf"/>
</dbReference>
<evidence type="ECO:0000259" key="5">
    <source>
        <dbReference type="PROSITE" id="PS50011"/>
    </source>
</evidence>
<evidence type="ECO:0000313" key="7">
    <source>
        <dbReference type="Proteomes" id="UP001301769"/>
    </source>
</evidence>
<feature type="domain" description="Protein kinase" evidence="5">
    <location>
        <begin position="1"/>
        <end position="257"/>
    </location>
</feature>
<keyword evidence="3 6" id="KW-0418">Kinase</keyword>
<reference evidence="6" key="2">
    <citation type="submission" date="2023-05" db="EMBL/GenBank/DDBJ databases">
        <authorList>
            <consortium name="Lawrence Berkeley National Laboratory"/>
            <person name="Steindorff A."/>
            <person name="Hensen N."/>
            <person name="Bonometti L."/>
            <person name="Westerberg I."/>
            <person name="Brannstrom I.O."/>
            <person name="Guillou S."/>
            <person name="Cros-Aarteil S."/>
            <person name="Calhoun S."/>
            <person name="Haridas S."/>
            <person name="Kuo A."/>
            <person name="Mondo S."/>
            <person name="Pangilinan J."/>
            <person name="Riley R."/>
            <person name="Labutti K."/>
            <person name="Andreopoulos B."/>
            <person name="Lipzen A."/>
            <person name="Chen C."/>
            <person name="Yanf M."/>
            <person name="Daum C."/>
            <person name="Ng V."/>
            <person name="Clum A."/>
            <person name="Ohm R."/>
            <person name="Martin F."/>
            <person name="Silar P."/>
            <person name="Natvig D."/>
            <person name="Lalanne C."/>
            <person name="Gautier V."/>
            <person name="Ament-Velasquez S.L."/>
            <person name="Kruys A."/>
            <person name="Hutchinson M.I."/>
            <person name="Powell A.J."/>
            <person name="Barry K."/>
            <person name="Miller A.N."/>
            <person name="Grigoriev I.V."/>
            <person name="Debuchy R."/>
            <person name="Gladieux P."/>
            <person name="Thoren M.H."/>
            <person name="Johannesson H."/>
        </authorList>
    </citation>
    <scope>NUCLEOTIDE SEQUENCE</scope>
    <source>
        <strain evidence="6">PSN293</strain>
    </source>
</reference>
<keyword evidence="2" id="KW-0547">Nucleotide-binding</keyword>
<protein>
    <submittedName>
        <fullName evidence="6">Kinase-like domain-containing protein</fullName>
    </submittedName>
</protein>
<dbReference type="SMART" id="SM00220">
    <property type="entry name" value="S_TKc"/>
    <property type="match status" value="1"/>
</dbReference>
<dbReference type="PROSITE" id="PS00108">
    <property type="entry name" value="PROTEIN_KINASE_ST"/>
    <property type="match status" value="1"/>
</dbReference>
<dbReference type="InterPro" id="IPR051681">
    <property type="entry name" value="Ser/Thr_Kinases-Pseudokinases"/>
</dbReference>
<keyword evidence="7" id="KW-1185">Reference proteome</keyword>
<dbReference type="GO" id="GO:0004674">
    <property type="term" value="F:protein serine/threonine kinase activity"/>
    <property type="evidence" value="ECO:0007669"/>
    <property type="project" value="TreeGrafter"/>
</dbReference>
<dbReference type="InterPro" id="IPR008271">
    <property type="entry name" value="Ser/Thr_kinase_AS"/>
</dbReference>
<organism evidence="6 7">
    <name type="scientific">Rhypophila decipiens</name>
    <dbReference type="NCBI Taxonomy" id="261697"/>
    <lineage>
        <taxon>Eukaryota</taxon>
        <taxon>Fungi</taxon>
        <taxon>Dikarya</taxon>
        <taxon>Ascomycota</taxon>
        <taxon>Pezizomycotina</taxon>
        <taxon>Sordariomycetes</taxon>
        <taxon>Sordariomycetidae</taxon>
        <taxon>Sordariales</taxon>
        <taxon>Naviculisporaceae</taxon>
        <taxon>Rhypophila</taxon>
    </lineage>
</organism>
<comment type="caution">
    <text evidence="6">The sequence shown here is derived from an EMBL/GenBank/DDBJ whole genome shotgun (WGS) entry which is preliminary data.</text>
</comment>
<dbReference type="PANTHER" id="PTHR44329">
    <property type="entry name" value="SERINE/THREONINE-PROTEIN KINASE TNNI3K-RELATED"/>
    <property type="match status" value="1"/>
</dbReference>
<keyword evidence="4" id="KW-0067">ATP-binding</keyword>
<reference evidence="6" key="1">
    <citation type="journal article" date="2023" name="Mol. Phylogenet. Evol.">
        <title>Genome-scale phylogeny and comparative genomics of the fungal order Sordariales.</title>
        <authorList>
            <person name="Hensen N."/>
            <person name="Bonometti L."/>
            <person name="Westerberg I."/>
            <person name="Brannstrom I.O."/>
            <person name="Guillou S."/>
            <person name="Cros-Aarteil S."/>
            <person name="Calhoun S."/>
            <person name="Haridas S."/>
            <person name="Kuo A."/>
            <person name="Mondo S."/>
            <person name="Pangilinan J."/>
            <person name="Riley R."/>
            <person name="LaButti K."/>
            <person name="Andreopoulos B."/>
            <person name="Lipzen A."/>
            <person name="Chen C."/>
            <person name="Yan M."/>
            <person name="Daum C."/>
            <person name="Ng V."/>
            <person name="Clum A."/>
            <person name="Steindorff A."/>
            <person name="Ohm R.A."/>
            <person name="Martin F."/>
            <person name="Silar P."/>
            <person name="Natvig D.O."/>
            <person name="Lalanne C."/>
            <person name="Gautier V."/>
            <person name="Ament-Velasquez S.L."/>
            <person name="Kruys A."/>
            <person name="Hutchinson M.I."/>
            <person name="Powell A.J."/>
            <person name="Barry K."/>
            <person name="Miller A.N."/>
            <person name="Grigoriev I.V."/>
            <person name="Debuchy R."/>
            <person name="Gladieux P."/>
            <person name="Hiltunen Thoren M."/>
            <person name="Johannesson H."/>
        </authorList>
    </citation>
    <scope>NUCLEOTIDE SEQUENCE</scope>
    <source>
        <strain evidence="6">PSN293</strain>
    </source>
</reference>
<dbReference type="SUPFAM" id="SSF56112">
    <property type="entry name" value="Protein kinase-like (PK-like)"/>
    <property type="match status" value="1"/>
</dbReference>
<sequence length="257" mass="29505">MGPRAYQVLSRTPRFRSRYQDSQFCLLHPSPRSRPQTPVIARHYSHSQYNGQPLPPSSQVGSSLGKGYIIDEVLYERPAAGRVWRVYRAKHEEKQFILKDILPGDFQYILDLQKHVQHSPHVRTSVESIPERRMLVFPYLEKRLLYVDTTVLPPAARKAIIRDALVGLAHLHDKNIIHTDIKPTNIMMDSFKLQNGELGWSNFQITDLESAVLLPLNVEGLTDRLSGNHFWRSPEAWARGVQNTPSDVYSFAIVTRT</sequence>
<name>A0AAN6XUH1_9PEZI</name>
<evidence type="ECO:0000256" key="2">
    <source>
        <dbReference type="ARBA" id="ARBA00022741"/>
    </source>
</evidence>
<dbReference type="Proteomes" id="UP001301769">
    <property type="component" value="Unassembled WGS sequence"/>
</dbReference>
<keyword evidence="1" id="KW-0808">Transferase</keyword>
<evidence type="ECO:0000256" key="3">
    <source>
        <dbReference type="ARBA" id="ARBA00022777"/>
    </source>
</evidence>
<gene>
    <name evidence="6" type="ORF">QBC37DRAFT_114044</name>
</gene>
<dbReference type="Gene3D" id="1.10.510.10">
    <property type="entry name" value="Transferase(Phosphotransferase) domain 1"/>
    <property type="match status" value="1"/>
</dbReference>
<dbReference type="AlphaFoldDB" id="A0AAN6XUH1"/>
<dbReference type="PROSITE" id="PS50011">
    <property type="entry name" value="PROTEIN_KINASE_DOM"/>
    <property type="match status" value="1"/>
</dbReference>
<dbReference type="InterPro" id="IPR000719">
    <property type="entry name" value="Prot_kinase_dom"/>
</dbReference>
<accession>A0AAN6XUH1</accession>
<dbReference type="EMBL" id="MU858345">
    <property type="protein sequence ID" value="KAK4206848.1"/>
    <property type="molecule type" value="Genomic_DNA"/>
</dbReference>
<dbReference type="PANTHER" id="PTHR44329:SF288">
    <property type="entry name" value="MITOGEN-ACTIVATED PROTEIN KINASE KINASE KINASE 20"/>
    <property type="match status" value="1"/>
</dbReference>
<evidence type="ECO:0000256" key="4">
    <source>
        <dbReference type="ARBA" id="ARBA00022840"/>
    </source>
</evidence>
<proteinExistence type="predicted"/>
<dbReference type="Pfam" id="PF00069">
    <property type="entry name" value="Pkinase"/>
    <property type="match status" value="1"/>
</dbReference>
<dbReference type="GO" id="GO:0005524">
    <property type="term" value="F:ATP binding"/>
    <property type="evidence" value="ECO:0007669"/>
    <property type="project" value="UniProtKB-KW"/>
</dbReference>
<evidence type="ECO:0000313" key="6">
    <source>
        <dbReference type="EMBL" id="KAK4206848.1"/>
    </source>
</evidence>